<dbReference type="EMBL" id="FJUX01000023">
    <property type="protein sequence ID" value="CZS95686.1"/>
    <property type="molecule type" value="Genomic_DNA"/>
</dbReference>
<reference evidence="3" key="1">
    <citation type="submission" date="2016-03" db="EMBL/GenBank/DDBJ databases">
        <authorList>
            <person name="Guldener U."/>
        </authorList>
    </citation>
    <scope>NUCLEOTIDE SEQUENCE [LARGE SCALE GENOMIC DNA]</scope>
    <source>
        <strain evidence="3">04CH-RAC-A.6.1</strain>
    </source>
</reference>
<keyword evidence="1" id="KW-1133">Transmembrane helix</keyword>
<accession>A0A1E1KCA0</accession>
<keyword evidence="3" id="KW-1185">Reference proteome</keyword>
<evidence type="ECO:0000313" key="3">
    <source>
        <dbReference type="Proteomes" id="UP000178912"/>
    </source>
</evidence>
<organism evidence="2 3">
    <name type="scientific">Rhynchosporium agropyri</name>
    <dbReference type="NCBI Taxonomy" id="914238"/>
    <lineage>
        <taxon>Eukaryota</taxon>
        <taxon>Fungi</taxon>
        <taxon>Dikarya</taxon>
        <taxon>Ascomycota</taxon>
        <taxon>Pezizomycotina</taxon>
        <taxon>Leotiomycetes</taxon>
        <taxon>Helotiales</taxon>
        <taxon>Ploettnerulaceae</taxon>
        <taxon>Rhynchosporium</taxon>
    </lineage>
</organism>
<feature type="transmembrane region" description="Helical" evidence="1">
    <location>
        <begin position="24"/>
        <end position="45"/>
    </location>
</feature>
<evidence type="ECO:0000313" key="2">
    <source>
        <dbReference type="EMBL" id="CZS95686.1"/>
    </source>
</evidence>
<protein>
    <submittedName>
        <fullName evidence="2">Uncharacterized protein</fullName>
    </submittedName>
</protein>
<gene>
    <name evidence="2" type="ORF">RAG0_05269</name>
</gene>
<evidence type="ECO:0000256" key="1">
    <source>
        <dbReference type="SAM" id="Phobius"/>
    </source>
</evidence>
<proteinExistence type="predicted"/>
<dbReference type="Proteomes" id="UP000178912">
    <property type="component" value="Unassembled WGS sequence"/>
</dbReference>
<sequence length="153" mass="16903">MIDETIAHLLPQNKLLAGEISNTIFWVLDILLALLLLATCASCTIKELLADHTSSFARNRNLACEQSSETTREDGEKGAGEEGVVVLKTFRDIYGMCGVKDVDDVLVLEPQSESECGGDVDEQEALERQVEWKRAYTGYMKPTCETDEEEGGK</sequence>
<dbReference type="AlphaFoldDB" id="A0A1E1KCA0"/>
<name>A0A1E1KCA0_9HELO</name>
<keyword evidence="1" id="KW-0472">Membrane</keyword>
<keyword evidence="1" id="KW-0812">Transmembrane</keyword>